<feature type="transmembrane region" description="Helical" evidence="7">
    <location>
        <begin position="261"/>
        <end position="283"/>
    </location>
</feature>
<organism evidence="8 9">
    <name type="scientific">Piscinibacter gummiphilus</name>
    <dbReference type="NCBI Taxonomy" id="946333"/>
    <lineage>
        <taxon>Bacteria</taxon>
        <taxon>Pseudomonadati</taxon>
        <taxon>Pseudomonadota</taxon>
        <taxon>Betaproteobacteria</taxon>
        <taxon>Burkholderiales</taxon>
        <taxon>Sphaerotilaceae</taxon>
        <taxon>Piscinibacter</taxon>
    </lineage>
</organism>
<evidence type="ECO:0000256" key="2">
    <source>
        <dbReference type="ARBA" id="ARBA00022448"/>
    </source>
</evidence>
<evidence type="ECO:0000313" key="8">
    <source>
        <dbReference type="EMBL" id="ARN19081.1"/>
    </source>
</evidence>
<evidence type="ECO:0000256" key="5">
    <source>
        <dbReference type="ARBA" id="ARBA00022989"/>
    </source>
</evidence>
<evidence type="ECO:0000313" key="9">
    <source>
        <dbReference type="Proteomes" id="UP000193427"/>
    </source>
</evidence>
<keyword evidence="2 7" id="KW-0813">Transport</keyword>
<keyword evidence="4 7" id="KW-0812">Transmembrane</keyword>
<comment type="subcellular location">
    <subcellularLocation>
        <location evidence="1 7">Cell membrane</location>
        <topology evidence="1 7">Multi-pass membrane protein</topology>
    </subcellularLocation>
</comment>
<dbReference type="CDD" id="cd06261">
    <property type="entry name" value="TM_PBP2"/>
    <property type="match status" value="1"/>
</dbReference>
<dbReference type="Gene3D" id="1.10.3720.10">
    <property type="entry name" value="MetI-like"/>
    <property type="match status" value="1"/>
</dbReference>
<keyword evidence="6 7" id="KW-0472">Membrane</keyword>
<dbReference type="SUPFAM" id="SSF161098">
    <property type="entry name" value="MetI-like"/>
    <property type="match status" value="1"/>
</dbReference>
<dbReference type="GO" id="GO:0055085">
    <property type="term" value="P:transmembrane transport"/>
    <property type="evidence" value="ECO:0007669"/>
    <property type="project" value="InterPro"/>
</dbReference>
<dbReference type="InterPro" id="IPR035906">
    <property type="entry name" value="MetI-like_sf"/>
</dbReference>
<reference evidence="8 9" key="1">
    <citation type="submission" date="2016-04" db="EMBL/GenBank/DDBJ databases">
        <title>Complete genome sequence of natural rubber-degrading, novel Gram-negative bacterium, Rhizobacter gummiphilus strain NS21.</title>
        <authorList>
            <person name="Tabata M."/>
            <person name="Kasai D."/>
            <person name="Fukuda M."/>
        </authorList>
    </citation>
    <scope>NUCLEOTIDE SEQUENCE [LARGE SCALE GENOMIC DNA]</scope>
    <source>
        <strain evidence="8 9">NS21</strain>
    </source>
</reference>
<dbReference type="STRING" id="946333.A4W93_03645"/>
<evidence type="ECO:0000256" key="1">
    <source>
        <dbReference type="ARBA" id="ARBA00004651"/>
    </source>
</evidence>
<dbReference type="KEGG" id="rgu:A4W93_03645"/>
<proteinExistence type="inferred from homology"/>
<dbReference type="InterPro" id="IPR051393">
    <property type="entry name" value="ABC_transporter_permease"/>
</dbReference>
<keyword evidence="3" id="KW-1003">Cell membrane</keyword>
<dbReference type="Pfam" id="PF00528">
    <property type="entry name" value="BPD_transp_1"/>
    <property type="match status" value="1"/>
</dbReference>
<evidence type="ECO:0000256" key="6">
    <source>
        <dbReference type="ARBA" id="ARBA00023136"/>
    </source>
</evidence>
<dbReference type="AlphaFoldDB" id="A0A1W6L441"/>
<accession>A0A1W6L441</accession>
<keyword evidence="5 7" id="KW-1133">Transmembrane helix</keyword>
<dbReference type="RefSeq" id="WP_085749321.1">
    <property type="nucleotide sequence ID" value="NZ_BSPR01000002.1"/>
</dbReference>
<dbReference type="PROSITE" id="PS50928">
    <property type="entry name" value="ABC_TM1"/>
    <property type="match status" value="1"/>
</dbReference>
<keyword evidence="9" id="KW-1185">Reference proteome</keyword>
<dbReference type="GO" id="GO:0005886">
    <property type="term" value="C:plasma membrane"/>
    <property type="evidence" value="ECO:0007669"/>
    <property type="project" value="UniProtKB-SubCell"/>
</dbReference>
<dbReference type="PANTHER" id="PTHR30193:SF37">
    <property type="entry name" value="INNER MEMBRANE ABC TRANSPORTER PERMEASE PROTEIN YCJO"/>
    <property type="match status" value="1"/>
</dbReference>
<evidence type="ECO:0000256" key="7">
    <source>
        <dbReference type="RuleBase" id="RU363032"/>
    </source>
</evidence>
<feature type="transmembrane region" description="Helical" evidence="7">
    <location>
        <begin position="72"/>
        <end position="93"/>
    </location>
</feature>
<gene>
    <name evidence="8" type="ORF">A4W93_03645</name>
</gene>
<evidence type="ECO:0000256" key="3">
    <source>
        <dbReference type="ARBA" id="ARBA00022475"/>
    </source>
</evidence>
<feature type="transmembrane region" description="Helical" evidence="7">
    <location>
        <begin position="105"/>
        <end position="127"/>
    </location>
</feature>
<dbReference type="PANTHER" id="PTHR30193">
    <property type="entry name" value="ABC TRANSPORTER PERMEASE PROTEIN"/>
    <property type="match status" value="1"/>
</dbReference>
<dbReference type="EMBL" id="CP015118">
    <property type="protein sequence ID" value="ARN19081.1"/>
    <property type="molecule type" value="Genomic_DNA"/>
</dbReference>
<dbReference type="OrthoDB" id="8578268at2"/>
<dbReference type="InterPro" id="IPR000515">
    <property type="entry name" value="MetI-like"/>
</dbReference>
<sequence length="290" mass="31860">MRTDRHTTALAWLLLLPALVLLSAFTYWPMVASLWRSLHLEAPGVPATFAGTEQLAALVDDPVFRQALRNNLWYAAVTVPLSVGLALGMALWVNGKFAGRGLMRLAFFTPTVLPMVAAANVWLFFYAPDIGLLNRALAAFGVAGPNWLGDTATALPAVMVVTVWKEAGFFMIFYLAALQSLSPEQLDAARLEAPSRWFRFRHVVWPLVAPTTLFVAVNALINAVKLVDHLFVLTRGGPSNASTLLLYHLYEAAFKFHDTGYAATLTLVLLALLAACSAGQFFLSRRIHYR</sequence>
<name>A0A1W6L441_9BURK</name>
<feature type="transmembrane region" description="Helical" evidence="7">
    <location>
        <begin position="198"/>
        <end position="221"/>
    </location>
</feature>
<protein>
    <submittedName>
        <fullName evidence="8">ABC transporter permease</fullName>
    </submittedName>
</protein>
<evidence type="ECO:0000256" key="4">
    <source>
        <dbReference type="ARBA" id="ARBA00022692"/>
    </source>
</evidence>
<dbReference type="Proteomes" id="UP000193427">
    <property type="component" value="Chromosome"/>
</dbReference>
<comment type="similarity">
    <text evidence="7">Belongs to the binding-protein-dependent transport system permease family.</text>
</comment>